<geneLocation type="mitochondrion" evidence="2"/>
<feature type="region of interest" description="Disordered" evidence="1">
    <location>
        <begin position="17"/>
        <end position="40"/>
    </location>
</feature>
<dbReference type="AlphaFoldDB" id="A0A3P3YPN3"/>
<proteinExistence type="predicted"/>
<name>A0A3P3YPN3_PLABS</name>
<reference evidence="2 3" key="1">
    <citation type="submission" date="2018-03" db="EMBL/GenBank/DDBJ databases">
        <authorList>
            <person name="Fogelqvist J."/>
        </authorList>
    </citation>
    <scope>NUCLEOTIDE SEQUENCE [LARGE SCALE GENOMIC DNA]</scope>
</reference>
<evidence type="ECO:0000313" key="2">
    <source>
        <dbReference type="EMBL" id="SPR01780.1"/>
    </source>
</evidence>
<dbReference type="EMBL" id="OVEO01000019">
    <property type="protein sequence ID" value="SPR01780.1"/>
    <property type="molecule type" value="Genomic_DNA"/>
</dbReference>
<feature type="compositionally biased region" description="Basic and acidic residues" evidence="1">
    <location>
        <begin position="19"/>
        <end position="30"/>
    </location>
</feature>
<protein>
    <submittedName>
        <fullName evidence="2">Uncharacterized protein</fullName>
    </submittedName>
</protein>
<keyword evidence="2" id="KW-0496">Mitochondrion</keyword>
<gene>
    <name evidence="2" type="ORF">PLBR_LOCUS8995</name>
</gene>
<dbReference type="Proteomes" id="UP000290189">
    <property type="component" value="Unassembled WGS sequence"/>
</dbReference>
<evidence type="ECO:0000313" key="3">
    <source>
        <dbReference type="Proteomes" id="UP000290189"/>
    </source>
</evidence>
<accession>A0A3P3YPN3</accession>
<evidence type="ECO:0000256" key="1">
    <source>
        <dbReference type="SAM" id="MobiDB-lite"/>
    </source>
</evidence>
<sequence length="149" mass="15890">MDSIGGLIPYAIVIGSPPHTREASEGDARDPGSSGDTSCDDPFPQLSVHGLLDIPDRVLDHIAKLFKTAVSFQLLPSRNGISLLLVGHGSDDDVCRARQSTQYPVVIAGATVVHHIVTFRTAGRGRDLANADVVQLTSEAQVLSTRTRH</sequence>
<organism evidence="2 3">
    <name type="scientific">Plasmodiophora brassicae</name>
    <name type="common">Clubroot disease agent</name>
    <dbReference type="NCBI Taxonomy" id="37360"/>
    <lineage>
        <taxon>Eukaryota</taxon>
        <taxon>Sar</taxon>
        <taxon>Rhizaria</taxon>
        <taxon>Endomyxa</taxon>
        <taxon>Phytomyxea</taxon>
        <taxon>Plasmodiophorida</taxon>
        <taxon>Plasmodiophoridae</taxon>
        <taxon>Plasmodiophora</taxon>
    </lineage>
</organism>